<dbReference type="CDD" id="cd00342">
    <property type="entry name" value="gram_neg_porins"/>
    <property type="match status" value="1"/>
</dbReference>
<evidence type="ECO:0000256" key="4">
    <source>
        <dbReference type="SAM" id="SignalP"/>
    </source>
</evidence>
<dbReference type="STRING" id="298386.PBPRA1020"/>
<keyword evidence="3" id="KW-0472">Membrane</keyword>
<dbReference type="PANTHER" id="PTHR34501:SF2">
    <property type="entry name" value="OUTER MEMBRANE PORIN F-RELATED"/>
    <property type="match status" value="1"/>
</dbReference>
<comment type="subcellular location">
    <subcellularLocation>
        <location evidence="1">Cell outer membrane</location>
        <topology evidence="1">Multi-pass membrane protein</topology>
    </subcellularLocation>
</comment>
<organism evidence="6 7">
    <name type="scientific">Photobacterium profundum (strain SS9)</name>
    <dbReference type="NCBI Taxonomy" id="298386"/>
    <lineage>
        <taxon>Bacteria</taxon>
        <taxon>Pseudomonadati</taxon>
        <taxon>Pseudomonadota</taxon>
        <taxon>Gammaproteobacteria</taxon>
        <taxon>Vibrionales</taxon>
        <taxon>Vibrionaceae</taxon>
        <taxon>Photobacterium</taxon>
    </lineage>
</organism>
<name>Q6LTE5_PHOPR</name>
<dbReference type="EMBL" id="CR378666">
    <property type="protein sequence ID" value="CAG19431.1"/>
    <property type="molecule type" value="Genomic_DNA"/>
</dbReference>
<keyword evidence="2 4" id="KW-0732">Signal</keyword>
<evidence type="ECO:0000256" key="2">
    <source>
        <dbReference type="ARBA" id="ARBA00022729"/>
    </source>
</evidence>
<dbReference type="HOGENOM" id="CLU_841585_0_0_6"/>
<dbReference type="Gene3D" id="2.40.160.10">
    <property type="entry name" value="Porin"/>
    <property type="match status" value="1"/>
</dbReference>
<evidence type="ECO:0000256" key="3">
    <source>
        <dbReference type="ARBA" id="ARBA00023136"/>
    </source>
</evidence>
<dbReference type="PANTHER" id="PTHR34501">
    <property type="entry name" value="PROTEIN YDDL-RELATED"/>
    <property type="match status" value="1"/>
</dbReference>
<evidence type="ECO:0000256" key="1">
    <source>
        <dbReference type="ARBA" id="ARBA00004571"/>
    </source>
</evidence>
<reference evidence="7" key="1">
    <citation type="journal article" date="2005" name="Science">
        <title>Life at depth: Photobacterium profundum genome sequence and expression analysis.</title>
        <authorList>
            <person name="Vezzi A."/>
            <person name="Campanaro S."/>
            <person name="D'Angelo M."/>
            <person name="Simonato F."/>
            <person name="Vitulo N."/>
            <person name="Lauro F.M."/>
            <person name="Cestaro A."/>
            <person name="Malacrida G."/>
            <person name="Simionati B."/>
            <person name="Cannata N."/>
            <person name="Romualdi C."/>
            <person name="Bartlett D.H."/>
            <person name="Valle G."/>
        </authorList>
    </citation>
    <scope>NUCLEOTIDE SEQUENCE [LARGE SCALE GENOMIC DNA]</scope>
    <source>
        <strain evidence="7">ATCC BAA-1253 / SS9</strain>
    </source>
</reference>
<sequence>MRWQLGVNMKKTIVAAVIGSVVASASVVVSTSAIAAEVYSGDELAVNVYGNLRARYETTDNNVMGADSTFTGEGTEIGLGMTYFLANDMYVNGDVLTEVNIIPESGDGDNFDDSAFLKFGSVALGGNFGEVRIGRMSAIQDTLAGQYDISWEYAGTANIKNDWSATDRLTNGIQYKYDMSDLGLVFMAQYHTGQEFDGIDLKNEVEIDQAFAGGVAWASDFGLGLSGTYTYSERTKTDVKYGGDDDTSWTLNATYDIEALSLAAMYSDYDFAGDKQTGIGAMARYDLPMGVGLYGIYDYVDYATDDNKLDQYTVGADYWLNDSVVSYAEYADMSYDKQSSNGNTFQDDSAFTIGMRVYF</sequence>
<feature type="domain" description="Porin" evidence="5">
    <location>
        <begin position="23"/>
        <end position="337"/>
    </location>
</feature>
<dbReference type="eggNOG" id="COG3203">
    <property type="taxonomic scope" value="Bacteria"/>
</dbReference>
<dbReference type="GO" id="GO:0009279">
    <property type="term" value="C:cell outer membrane"/>
    <property type="evidence" value="ECO:0007669"/>
    <property type="project" value="UniProtKB-SubCell"/>
</dbReference>
<dbReference type="InterPro" id="IPR050298">
    <property type="entry name" value="Gram-neg_bact_OMP"/>
</dbReference>
<dbReference type="InterPro" id="IPR023614">
    <property type="entry name" value="Porin_dom_sf"/>
</dbReference>
<dbReference type="KEGG" id="ppr:PBPRA1020"/>
<gene>
    <name evidence="6" type="ordered locus">PBPRA1020</name>
</gene>
<dbReference type="Pfam" id="PF13609">
    <property type="entry name" value="Porin_4"/>
    <property type="match status" value="1"/>
</dbReference>
<evidence type="ECO:0000313" key="6">
    <source>
        <dbReference type="EMBL" id="CAG19431.1"/>
    </source>
</evidence>
<feature type="chain" id="PRO_5004277874" description="Porin domain-containing protein" evidence="4">
    <location>
        <begin position="36"/>
        <end position="359"/>
    </location>
</feature>
<proteinExistence type="predicted"/>
<dbReference type="Proteomes" id="UP000000593">
    <property type="component" value="Chromosome 1"/>
</dbReference>
<dbReference type="AlphaFoldDB" id="Q6LTE5"/>
<keyword evidence="7" id="KW-1185">Reference proteome</keyword>
<accession>Q6LTE5</accession>
<protein>
    <recommendedName>
        <fullName evidence="5">Porin domain-containing protein</fullName>
    </recommendedName>
</protein>
<evidence type="ECO:0000259" key="5">
    <source>
        <dbReference type="Pfam" id="PF13609"/>
    </source>
</evidence>
<feature type="signal peptide" evidence="4">
    <location>
        <begin position="1"/>
        <end position="35"/>
    </location>
</feature>
<dbReference type="GO" id="GO:0015288">
    <property type="term" value="F:porin activity"/>
    <property type="evidence" value="ECO:0007669"/>
    <property type="project" value="InterPro"/>
</dbReference>
<dbReference type="SUPFAM" id="SSF56935">
    <property type="entry name" value="Porins"/>
    <property type="match status" value="1"/>
</dbReference>
<dbReference type="InterPro" id="IPR033900">
    <property type="entry name" value="Gram_neg_porin_domain"/>
</dbReference>
<evidence type="ECO:0000313" key="7">
    <source>
        <dbReference type="Proteomes" id="UP000000593"/>
    </source>
</evidence>